<evidence type="ECO:0000256" key="1">
    <source>
        <dbReference type="ARBA" id="ARBA00022801"/>
    </source>
</evidence>
<proteinExistence type="predicted"/>
<dbReference type="RefSeq" id="WP_175487314.1">
    <property type="nucleotide sequence ID" value="NZ_FNDK01000001.1"/>
</dbReference>
<dbReference type="PANTHER" id="PTHR47260:SF1">
    <property type="entry name" value="UPF0644 PROTEIN PB2B4.06"/>
    <property type="match status" value="1"/>
</dbReference>
<dbReference type="GO" id="GO:0016289">
    <property type="term" value="F:acyl-CoA hydrolase activity"/>
    <property type="evidence" value="ECO:0007669"/>
    <property type="project" value="UniProtKB-ARBA"/>
</dbReference>
<dbReference type="InterPro" id="IPR052061">
    <property type="entry name" value="PTE-AB_protein"/>
</dbReference>
<keyword evidence="1" id="KW-0378">Hydrolase</keyword>
<dbReference type="InterPro" id="IPR006683">
    <property type="entry name" value="Thioestr_dom"/>
</dbReference>
<sequence>MANEELQQRYHAFLEEATEEERNILEETILSLEGKRQGKYLSYMDSWLQAARSWKDEETYEITVRLHKGMDNPMSMVHGGVTATVLDTTMGEVANAATPEGFFTVTLELKINYLKPGNGDSMRCEGKMISKSRRTVTTEGRVYNEKDEIIAYGSATFYVIPVTDNKLPTS</sequence>
<dbReference type="Pfam" id="PF03061">
    <property type="entry name" value="4HBT"/>
    <property type="match status" value="1"/>
</dbReference>
<feature type="coiled-coil region" evidence="2">
    <location>
        <begin position="3"/>
        <end position="35"/>
    </location>
</feature>
<dbReference type="EMBL" id="FNDK01000001">
    <property type="protein sequence ID" value="SDG93934.1"/>
    <property type="molecule type" value="Genomic_DNA"/>
</dbReference>
<evidence type="ECO:0000313" key="5">
    <source>
        <dbReference type="Proteomes" id="UP000199163"/>
    </source>
</evidence>
<name>A0A1G7YBZ0_9BACI</name>
<dbReference type="Gene3D" id="3.10.129.10">
    <property type="entry name" value="Hotdog Thioesterase"/>
    <property type="match status" value="1"/>
</dbReference>
<dbReference type="Proteomes" id="UP000199163">
    <property type="component" value="Unassembled WGS sequence"/>
</dbReference>
<feature type="domain" description="Thioesterase" evidence="3">
    <location>
        <begin position="76"/>
        <end position="149"/>
    </location>
</feature>
<reference evidence="4 5" key="1">
    <citation type="submission" date="2016-10" db="EMBL/GenBank/DDBJ databases">
        <authorList>
            <person name="de Groot N.N."/>
        </authorList>
    </citation>
    <scope>NUCLEOTIDE SEQUENCE [LARGE SCALE GENOMIC DNA]</scope>
    <source>
        <strain evidence="4 5">DSM 21632</strain>
    </source>
</reference>
<accession>A0A1G7YBZ0</accession>
<dbReference type="AlphaFoldDB" id="A0A1G7YBZ0"/>
<keyword evidence="2" id="KW-0175">Coiled coil</keyword>
<keyword evidence="5" id="KW-1185">Reference proteome</keyword>
<evidence type="ECO:0000313" key="4">
    <source>
        <dbReference type="EMBL" id="SDG93934.1"/>
    </source>
</evidence>
<dbReference type="NCBIfam" id="TIGR00369">
    <property type="entry name" value="unchar_dom_1"/>
    <property type="match status" value="1"/>
</dbReference>
<dbReference type="InterPro" id="IPR003736">
    <property type="entry name" value="PAAI_dom"/>
</dbReference>
<gene>
    <name evidence="4" type="ORF">SAMN05192534_10178</name>
</gene>
<evidence type="ECO:0000256" key="2">
    <source>
        <dbReference type="SAM" id="Coils"/>
    </source>
</evidence>
<protein>
    <submittedName>
        <fullName evidence="4">Uncharacterized domain 1-containing protein</fullName>
    </submittedName>
</protein>
<dbReference type="InterPro" id="IPR029069">
    <property type="entry name" value="HotDog_dom_sf"/>
</dbReference>
<dbReference type="SUPFAM" id="SSF54637">
    <property type="entry name" value="Thioesterase/thiol ester dehydrase-isomerase"/>
    <property type="match status" value="1"/>
</dbReference>
<dbReference type="PANTHER" id="PTHR47260">
    <property type="entry name" value="UPF0644 PROTEIN PB2B4.06"/>
    <property type="match status" value="1"/>
</dbReference>
<dbReference type="CDD" id="cd03443">
    <property type="entry name" value="PaaI_thioesterase"/>
    <property type="match status" value="1"/>
</dbReference>
<evidence type="ECO:0000259" key="3">
    <source>
        <dbReference type="Pfam" id="PF03061"/>
    </source>
</evidence>
<dbReference type="STRING" id="568899.SAMN05192534_10178"/>
<organism evidence="4 5">
    <name type="scientific">Alteribacillus persepolensis</name>
    <dbReference type="NCBI Taxonomy" id="568899"/>
    <lineage>
        <taxon>Bacteria</taxon>
        <taxon>Bacillati</taxon>
        <taxon>Bacillota</taxon>
        <taxon>Bacilli</taxon>
        <taxon>Bacillales</taxon>
        <taxon>Bacillaceae</taxon>
        <taxon>Alteribacillus</taxon>
    </lineage>
</organism>